<feature type="binding site" evidence="11">
    <location>
        <begin position="348"/>
        <end position="349"/>
    </location>
    <ligand>
        <name>S-adenosyl-L-methionine</name>
        <dbReference type="ChEBI" id="CHEBI:59789"/>
    </ligand>
</feature>
<feature type="region of interest" description="Disordered" evidence="12">
    <location>
        <begin position="506"/>
        <end position="558"/>
    </location>
</feature>
<evidence type="ECO:0000256" key="12">
    <source>
        <dbReference type="SAM" id="MobiDB-lite"/>
    </source>
</evidence>
<feature type="compositionally biased region" description="Basic and acidic residues" evidence="12">
    <location>
        <begin position="547"/>
        <end position="558"/>
    </location>
</feature>
<dbReference type="GO" id="GO:0052906">
    <property type="term" value="F:tRNA (guanine(37)-N1)-methyltransferase activity"/>
    <property type="evidence" value="ECO:0007669"/>
    <property type="project" value="UniProtKB-UniRule"/>
</dbReference>
<dbReference type="Pfam" id="PF02475">
    <property type="entry name" value="TRM5-TYW2_MTfase"/>
    <property type="match status" value="1"/>
</dbReference>
<evidence type="ECO:0000256" key="7">
    <source>
        <dbReference type="ARBA" id="ARBA00023128"/>
    </source>
</evidence>
<dbReference type="InterPro" id="IPR030382">
    <property type="entry name" value="MeTrfase_TRM5/TYW2"/>
</dbReference>
<dbReference type="GO" id="GO:0005634">
    <property type="term" value="C:nucleus"/>
    <property type="evidence" value="ECO:0007669"/>
    <property type="project" value="UniProtKB-SubCell"/>
</dbReference>
<dbReference type="PROSITE" id="PS51684">
    <property type="entry name" value="SAM_MT_TRM5_TYW2"/>
    <property type="match status" value="1"/>
</dbReference>
<comment type="similarity">
    <text evidence="11">Belongs to the TRM5 / TYW2 family.</text>
</comment>
<accession>A0A915BCY7</accession>
<dbReference type="WBParaSite" id="PgR034_g094_t01">
    <property type="protein sequence ID" value="PgR034_g094_t01"/>
    <property type="gene ID" value="PgR034_g094"/>
</dbReference>
<keyword evidence="3 11" id="KW-0489">Methyltransferase</keyword>
<keyword evidence="14" id="KW-1185">Reference proteome</keyword>
<feature type="binding site" evidence="11">
    <location>
        <position position="395"/>
    </location>
    <ligand>
        <name>S-adenosyl-L-methionine</name>
        <dbReference type="ChEBI" id="CHEBI:59789"/>
    </ligand>
</feature>
<evidence type="ECO:0000313" key="15">
    <source>
        <dbReference type="WBParaSite" id="PgR034_g094_t01"/>
    </source>
</evidence>
<dbReference type="FunFam" id="3.30.300.110:FF:000001">
    <property type="entry name" value="tRNA (guanine(37)-N1)-methyltransferase"/>
    <property type="match status" value="1"/>
</dbReference>
<evidence type="ECO:0000256" key="4">
    <source>
        <dbReference type="ARBA" id="ARBA00022679"/>
    </source>
</evidence>
<evidence type="ECO:0000256" key="8">
    <source>
        <dbReference type="ARBA" id="ARBA00023242"/>
    </source>
</evidence>
<evidence type="ECO:0000313" key="14">
    <source>
        <dbReference type="Proteomes" id="UP000887569"/>
    </source>
</evidence>
<comment type="function">
    <text evidence="9">Involved in mitochondrial tRNA methylation. Specifically methylates the N1 position of guanosine-37 in various tRNAs. Methylation is not dependent on the nature of the nucleoside 5' of the target nucleoside. This is the first step in the biosynthesis of wybutosine (yW), a modified base adjacent to the anticodon of tRNAs and required for accurate decoding.</text>
</comment>
<dbReference type="HAMAP" id="MF_03152">
    <property type="entry name" value="TRM5"/>
    <property type="match status" value="1"/>
</dbReference>
<evidence type="ECO:0000256" key="5">
    <source>
        <dbReference type="ARBA" id="ARBA00022691"/>
    </source>
</evidence>
<keyword evidence="4 11" id="KW-0808">Transferase</keyword>
<evidence type="ECO:0000256" key="9">
    <source>
        <dbReference type="ARBA" id="ARBA00045951"/>
    </source>
</evidence>
<feature type="compositionally biased region" description="Basic and acidic residues" evidence="12">
    <location>
        <begin position="521"/>
        <end position="539"/>
    </location>
</feature>
<dbReference type="PANTHER" id="PTHR23245:SF36">
    <property type="entry name" value="TRNA (GUANINE(37)-N1)-METHYLTRANSFERASE"/>
    <property type="match status" value="1"/>
</dbReference>
<dbReference type="Proteomes" id="UP000887569">
    <property type="component" value="Unplaced"/>
</dbReference>
<dbReference type="CDD" id="cd02440">
    <property type="entry name" value="AdoMet_MTases"/>
    <property type="match status" value="1"/>
</dbReference>
<feature type="binding site" evidence="11">
    <location>
        <position position="278"/>
    </location>
    <ligand>
        <name>S-adenosyl-L-methionine</name>
        <dbReference type="ChEBI" id="CHEBI:59789"/>
    </ligand>
</feature>
<keyword evidence="2 11" id="KW-0963">Cytoplasm</keyword>
<protein>
    <recommendedName>
        <fullName evidence="11">tRNA (guanine(37)-N1)-methyltransferase</fullName>
        <ecNumber evidence="11">2.1.1.228</ecNumber>
    </recommendedName>
    <alternativeName>
        <fullName evidence="11">M1G-methyltransferase</fullName>
    </alternativeName>
    <alternativeName>
        <fullName evidence="11">tRNA [GM37] methyltransferase</fullName>
    </alternativeName>
    <alternativeName>
        <fullName evidence="11">tRNA methyltransferase 5 homolog</fullName>
    </alternativeName>
</protein>
<evidence type="ECO:0000256" key="11">
    <source>
        <dbReference type="HAMAP-Rule" id="MF_03152"/>
    </source>
</evidence>
<comment type="similarity">
    <text evidence="1">Belongs to the class I-like SAM-binding methyltransferase superfamily. TRM5/TYW2 family.</text>
</comment>
<feature type="domain" description="SAM-dependent methyltransferase TRM5/TYW2-type" evidence="13">
    <location>
        <begin position="189"/>
        <end position="486"/>
    </location>
</feature>
<evidence type="ECO:0000256" key="10">
    <source>
        <dbReference type="ARBA" id="ARBA00047783"/>
    </source>
</evidence>
<dbReference type="Pfam" id="PF25133">
    <property type="entry name" value="TYW2_N_2"/>
    <property type="match status" value="1"/>
</dbReference>
<keyword evidence="5 11" id="KW-0949">S-adenosyl-L-methionine</keyword>
<keyword evidence="6 11" id="KW-0819">tRNA processing</keyword>
<evidence type="ECO:0000256" key="2">
    <source>
        <dbReference type="ARBA" id="ARBA00022490"/>
    </source>
</evidence>
<name>A0A915BCY7_PARUN</name>
<evidence type="ECO:0000256" key="6">
    <source>
        <dbReference type="ARBA" id="ARBA00022694"/>
    </source>
</evidence>
<sequence>MLFPGTTWHIHMCIVVKSHTHCWLQRDLRRLLSNVRRVQLIDPRFGISRAMASTGTTFCPPKQVQKMRELKDEDKLRFRKEVVLPAIMFPANLISRIVGCKTIFDFTIKKLSNRIKPIMDIPSTSNKYILFEPDLLNAEIRSQILESVSQLANISLNFEERHIIIEYEDWSAKQCINAILPEGILFSGFSQVGHIVHVNLREELLPYKLAIGRILLEKTNNCRTVVNKLESIENEYRFFELDVLAGEADYIAEVREGGLRYKLDFSKVFWNSRLSSEHDRIARKFDRHSAVFDCCAGVGPFVLPAARRGACLIVANDLNPQSVKWLRENIKINRVNIGKSEIQVHCMDAREFIRNEIAPQIVVELHRLKQIRGDGKESVEDVKDRVIKEVHIVMNLPASSLMFLPYFRGLLFGRIAKGKLPISITIHCHLFVKANADEEEEWYSEQAKKLVSQHLGCGIMQFEEVHFVRKVAGRKEMYCVSFKVPEEILFMEENCAEFNGKKDIDEEGRSVENGTSNLLTNDERSDRRHFGDKEEERGDCVPPMKMARMESVEGSDLR</sequence>
<dbReference type="PANTHER" id="PTHR23245">
    <property type="entry name" value="TRNA METHYLTRANSFERASE"/>
    <property type="match status" value="1"/>
</dbReference>
<comment type="catalytic activity">
    <reaction evidence="10 11">
        <text>guanosine(37) in tRNA + S-adenosyl-L-methionine = N(1)-methylguanosine(37) in tRNA + S-adenosyl-L-homocysteine + H(+)</text>
        <dbReference type="Rhea" id="RHEA:36899"/>
        <dbReference type="Rhea" id="RHEA-COMP:10145"/>
        <dbReference type="Rhea" id="RHEA-COMP:10147"/>
        <dbReference type="ChEBI" id="CHEBI:15378"/>
        <dbReference type="ChEBI" id="CHEBI:57856"/>
        <dbReference type="ChEBI" id="CHEBI:59789"/>
        <dbReference type="ChEBI" id="CHEBI:73542"/>
        <dbReference type="ChEBI" id="CHEBI:74269"/>
        <dbReference type="EC" id="2.1.1.228"/>
    </reaction>
</comment>
<feature type="binding site" evidence="11">
    <location>
        <begin position="317"/>
        <end position="318"/>
    </location>
    <ligand>
        <name>S-adenosyl-L-methionine</name>
        <dbReference type="ChEBI" id="CHEBI:59789"/>
    </ligand>
</feature>
<organism evidence="14 15">
    <name type="scientific">Parascaris univalens</name>
    <name type="common">Nematode worm</name>
    <dbReference type="NCBI Taxonomy" id="6257"/>
    <lineage>
        <taxon>Eukaryota</taxon>
        <taxon>Metazoa</taxon>
        <taxon>Ecdysozoa</taxon>
        <taxon>Nematoda</taxon>
        <taxon>Chromadorea</taxon>
        <taxon>Rhabditida</taxon>
        <taxon>Spirurina</taxon>
        <taxon>Ascaridomorpha</taxon>
        <taxon>Ascaridoidea</taxon>
        <taxon>Ascarididae</taxon>
        <taxon>Parascaris</taxon>
    </lineage>
</organism>
<dbReference type="InterPro" id="IPR056744">
    <property type="entry name" value="TRM5/TYW2-like_N"/>
</dbReference>
<proteinExistence type="inferred from homology"/>
<keyword evidence="8 11" id="KW-0539">Nucleus</keyword>
<dbReference type="GO" id="GO:0005759">
    <property type="term" value="C:mitochondrial matrix"/>
    <property type="evidence" value="ECO:0007669"/>
    <property type="project" value="UniProtKB-SubCell"/>
</dbReference>
<comment type="subcellular location">
    <subcellularLocation>
        <location evidence="11">Mitochondrion matrix</location>
    </subcellularLocation>
    <subcellularLocation>
        <location evidence="11">Nucleus</location>
    </subcellularLocation>
    <subcellularLocation>
        <location evidence="11">Cytoplasm</location>
    </subcellularLocation>
    <text evidence="11">Predominantly in the mitochondria and in the nucleus.</text>
</comment>
<keyword evidence="7 11" id="KW-0496">Mitochondrion</keyword>
<dbReference type="GO" id="GO:0002939">
    <property type="term" value="P:tRNA N1-guanine methylation"/>
    <property type="evidence" value="ECO:0007669"/>
    <property type="project" value="TreeGrafter"/>
</dbReference>
<comment type="function">
    <text evidence="11">Specifically methylates the N1 position of guanosine-37 in various cytoplasmic and mitochondrial tRNAs. Methylation is not dependent on the nature of the nucleoside 5' of the target nucleoside. This is the first step in the biosynthesis of wybutosine (yW), a modified base adjacent to the anticodon of tRNAs and required for accurate decoding.</text>
</comment>
<evidence type="ECO:0000259" key="13">
    <source>
        <dbReference type="PROSITE" id="PS51684"/>
    </source>
</evidence>
<dbReference type="Gene3D" id="3.30.300.110">
    <property type="entry name" value="Met-10+ protein-like domains"/>
    <property type="match status" value="1"/>
</dbReference>
<dbReference type="InterPro" id="IPR025792">
    <property type="entry name" value="tRNA_Gua_MeTrfase_euk"/>
</dbReference>
<dbReference type="Gene3D" id="3.40.50.150">
    <property type="entry name" value="Vaccinia Virus protein VP39"/>
    <property type="match status" value="1"/>
</dbReference>
<evidence type="ECO:0000256" key="3">
    <source>
        <dbReference type="ARBA" id="ARBA00022603"/>
    </source>
</evidence>
<dbReference type="InterPro" id="IPR056743">
    <property type="entry name" value="TRM5-TYW2-like_MTfase"/>
</dbReference>
<reference evidence="15" key="1">
    <citation type="submission" date="2022-11" db="UniProtKB">
        <authorList>
            <consortium name="WormBaseParasite"/>
        </authorList>
    </citation>
    <scope>IDENTIFICATION</scope>
</reference>
<dbReference type="EC" id="2.1.1.228" evidence="11"/>
<dbReference type="AlphaFoldDB" id="A0A915BCY7"/>
<dbReference type="GO" id="GO:0070901">
    <property type="term" value="P:mitochondrial tRNA methylation"/>
    <property type="evidence" value="ECO:0007669"/>
    <property type="project" value="UniProtKB-ARBA"/>
</dbReference>
<dbReference type="SUPFAM" id="SSF53335">
    <property type="entry name" value="S-adenosyl-L-methionine-dependent methyltransferases"/>
    <property type="match status" value="1"/>
</dbReference>
<dbReference type="InterPro" id="IPR029063">
    <property type="entry name" value="SAM-dependent_MTases_sf"/>
</dbReference>
<comment type="subunit">
    <text evidence="11">Monomer.</text>
</comment>
<evidence type="ECO:0000256" key="1">
    <source>
        <dbReference type="ARBA" id="ARBA00009775"/>
    </source>
</evidence>